<reference evidence="2" key="1">
    <citation type="submission" date="2023-07" db="EMBL/GenBank/DDBJ databases">
        <title>Genome sequencing of Purple Non-Sulfur Bacteria from various extreme environments.</title>
        <authorList>
            <person name="Mayer M."/>
        </authorList>
    </citation>
    <scope>NUCLEOTIDE SEQUENCE [LARGE SCALE GENOMIC DNA]</scope>
    <source>
        <strain evidence="2">DSM 17935</strain>
    </source>
</reference>
<keyword evidence="2" id="KW-1185">Reference proteome</keyword>
<evidence type="ECO:0008006" key="3">
    <source>
        <dbReference type="Google" id="ProtNLM"/>
    </source>
</evidence>
<dbReference type="Proteomes" id="UP001209755">
    <property type="component" value="Unassembled WGS sequence"/>
</dbReference>
<evidence type="ECO:0000313" key="1">
    <source>
        <dbReference type="EMBL" id="MCW2307576.1"/>
    </source>
</evidence>
<dbReference type="RefSeq" id="WP_264601220.1">
    <property type="nucleotide sequence ID" value="NZ_JAOQNS010000004.1"/>
</dbReference>
<evidence type="ECO:0000313" key="2">
    <source>
        <dbReference type="Proteomes" id="UP001209755"/>
    </source>
</evidence>
<dbReference type="Pfam" id="PF01177">
    <property type="entry name" value="Asp_Glu_race"/>
    <property type="match status" value="1"/>
</dbReference>
<sequence>MLLKCLHSAASNVAIFEAAARHLGLPDGTLEHFVRPELLLAAEAAGGLTPQIADDTAAILSGLAGNADAVLLTCSTLGPVAHTAAETSAAPVIRIDRALAEEAAATGGTVVALCAVETTLEATRRVFEEEATKTGATVDIRLVPGVWDRFRAGDTGGYLAAIATAADAAYADGASIVALAQASMADAARSVRNGPTPLTSPAAGLAAAMARCTSR</sequence>
<comment type="caution">
    <text evidence="1">The sequence shown here is derived from an EMBL/GenBank/DDBJ whole genome shotgun (WGS) entry which is preliminary data.</text>
</comment>
<dbReference type="InterPro" id="IPR015942">
    <property type="entry name" value="Asp/Glu/hydantoin_racemase"/>
</dbReference>
<proteinExistence type="predicted"/>
<name>A0ABT3HBA2_9HYPH</name>
<gene>
    <name evidence="1" type="ORF">M2319_001907</name>
</gene>
<dbReference type="EMBL" id="JAOQNS010000004">
    <property type="protein sequence ID" value="MCW2307576.1"/>
    <property type="molecule type" value="Genomic_DNA"/>
</dbReference>
<protein>
    <recommendedName>
        <fullName evidence="3">Asp/Glu racemase</fullName>
    </recommendedName>
</protein>
<organism evidence="1 2">
    <name type="scientific">Rhodobium gokarnense</name>
    <dbReference type="NCBI Taxonomy" id="364296"/>
    <lineage>
        <taxon>Bacteria</taxon>
        <taxon>Pseudomonadati</taxon>
        <taxon>Pseudomonadota</taxon>
        <taxon>Alphaproteobacteria</taxon>
        <taxon>Hyphomicrobiales</taxon>
        <taxon>Rhodobiaceae</taxon>
        <taxon>Rhodobium</taxon>
    </lineage>
</organism>
<accession>A0ABT3HBA2</accession>